<dbReference type="SUPFAM" id="SSF55073">
    <property type="entry name" value="Nucleotide cyclase"/>
    <property type="match status" value="1"/>
</dbReference>
<evidence type="ECO:0000313" key="4">
    <source>
        <dbReference type="EMBL" id="ACM92933.1"/>
    </source>
</evidence>
<reference evidence="4 5" key="1">
    <citation type="journal article" date="2009" name="PLoS Genet.">
        <title>Adaptations to submarine hydrothermal environments exemplified by the genome of Nautilia profundicola.</title>
        <authorList>
            <person name="Campbell B.J."/>
            <person name="Smith J.L."/>
            <person name="Hanson T.E."/>
            <person name="Klotz M.G."/>
            <person name="Stein L.Y."/>
            <person name="Lee C.K."/>
            <person name="Wu D."/>
            <person name="Robinson J.M."/>
            <person name="Khouri H.M."/>
            <person name="Eisen J.A."/>
            <person name="Cary S.C."/>
        </authorList>
    </citation>
    <scope>NUCLEOTIDE SEQUENCE [LARGE SCALE GENOMIC DNA]</scope>
    <source>
        <strain evidence="5">ATCC BAA-1463 / DSM 18972 / AmH</strain>
    </source>
</reference>
<dbReference type="SMART" id="SM00267">
    <property type="entry name" value="GGDEF"/>
    <property type="match status" value="1"/>
</dbReference>
<dbReference type="Proteomes" id="UP000000448">
    <property type="component" value="Chromosome"/>
</dbReference>
<name>B9L731_NAUPA</name>
<dbReference type="OrthoDB" id="9790732at2"/>
<dbReference type="Pfam" id="PF00990">
    <property type="entry name" value="GGDEF"/>
    <property type="match status" value="1"/>
</dbReference>
<dbReference type="InterPro" id="IPR001633">
    <property type="entry name" value="EAL_dom"/>
</dbReference>
<dbReference type="CDD" id="cd01948">
    <property type="entry name" value="EAL"/>
    <property type="match status" value="1"/>
</dbReference>
<dbReference type="InterPro" id="IPR029787">
    <property type="entry name" value="Nucleotide_cyclase"/>
</dbReference>
<dbReference type="SUPFAM" id="SSF141868">
    <property type="entry name" value="EAL domain-like"/>
    <property type="match status" value="1"/>
</dbReference>
<dbReference type="HOGENOM" id="CLU_000445_70_46_7"/>
<accession>B9L731</accession>
<dbReference type="InterPro" id="IPR050706">
    <property type="entry name" value="Cyclic-di-GMP_PDE-like"/>
</dbReference>
<organism evidence="4 5">
    <name type="scientific">Nautilia profundicola (strain ATCC BAA-1463 / DSM 18972 / AmH)</name>
    <dbReference type="NCBI Taxonomy" id="598659"/>
    <lineage>
        <taxon>Bacteria</taxon>
        <taxon>Pseudomonadati</taxon>
        <taxon>Campylobacterota</taxon>
        <taxon>Epsilonproteobacteria</taxon>
        <taxon>Nautiliales</taxon>
        <taxon>Nautiliaceae</taxon>
        <taxon>Nautilia</taxon>
    </lineage>
</organism>
<evidence type="ECO:0000259" key="2">
    <source>
        <dbReference type="PROSITE" id="PS50883"/>
    </source>
</evidence>
<keyword evidence="5" id="KW-1185">Reference proteome</keyword>
<dbReference type="GO" id="GO:0071111">
    <property type="term" value="F:cyclic-guanylate-specific phosphodiesterase activity"/>
    <property type="evidence" value="ECO:0007669"/>
    <property type="project" value="InterPro"/>
</dbReference>
<dbReference type="Pfam" id="PF00563">
    <property type="entry name" value="EAL"/>
    <property type="match status" value="1"/>
</dbReference>
<dbReference type="InterPro" id="IPR043128">
    <property type="entry name" value="Rev_trsase/Diguanyl_cyclase"/>
</dbReference>
<dbReference type="eggNOG" id="COG2199">
    <property type="taxonomic scope" value="Bacteria"/>
</dbReference>
<dbReference type="InterPro" id="IPR004010">
    <property type="entry name" value="Double_Cache_2"/>
</dbReference>
<dbReference type="RefSeq" id="WP_015901985.1">
    <property type="nucleotide sequence ID" value="NC_012115.1"/>
</dbReference>
<evidence type="ECO:0000259" key="3">
    <source>
        <dbReference type="PROSITE" id="PS50887"/>
    </source>
</evidence>
<protein>
    <submittedName>
        <fullName evidence="4">Ggdef family protein</fullName>
    </submittedName>
</protein>
<dbReference type="PROSITE" id="PS50887">
    <property type="entry name" value="GGDEF"/>
    <property type="match status" value="1"/>
</dbReference>
<feature type="transmembrane region" description="Helical" evidence="1">
    <location>
        <begin position="17"/>
        <end position="38"/>
    </location>
</feature>
<evidence type="ECO:0000313" key="5">
    <source>
        <dbReference type="Proteomes" id="UP000000448"/>
    </source>
</evidence>
<keyword evidence="1" id="KW-0472">Membrane</keyword>
<feature type="domain" description="EAL" evidence="2">
    <location>
        <begin position="543"/>
        <end position="783"/>
    </location>
</feature>
<sequence length="783" mass="92139">MSKIENLKGKILKHNTFSIFIILTFITIFSFLITYIIIYEKYQSEIDMIKNNYIENQKNMMKHQVNNIINLIETLRTAKTQNVKDELKTVNITSAKILELSAKNKYFPILSQLDNQHECMSFTLSDLNANLIYTKTSDYNKTKRMNLIKKLLKENKNSDYFIHKTPKGTKITYQHIFNNFLLTTFTYQAIIDKFVKNRIIQVIYNIRFGPKNNGYISVAEILNYKGGKNFAKVVALPVKPSMVGKLLSDDKKDAKGKLYRKEYLKIANTTGEGFVSYWFYKYSDKIIRPKISYVKLYKPWNWLIFTSVFIDDIDNVLSKKEAMFKQEIKKLVIFYIALYLVIFLITIFIVRRENGIIKSIIDEFERKLQEKSILLEHLNKNLMNEVIRKTDELTKNMFTDNLTNLPNREKLINDFKDKYIAIINIDDFKEINDFFGVNEGDKLIKEFGEFLNSIDKTYKLSADEYAIIDDKPAKLKHKATEIINKLKNKKFKIGNDEIKINITVGIGETLAQADTALKYAKKRKKQIIVYNKNLPILKEFEENLKWKKIINEAIENNNVIPYIQAIIDNKTKKIKKYECLMRIKHEGKIFTPYYFLEIAKKTHQYETLQKIIIEKCFKKFSKLPYNFSINLSLRDLKNEQFIKYLIKKIEKYNVAEKLTIELLEDEEMISDKKINEIIHQLSKMGVKIAIDDFGSGYSNFVYLIKNLPINTIKIDGTLVKDIINDEKLKKLLKKIVEIAKEFNFETIAEFVENEELYIELLHLDVDASQGYHFSKPFDIEELK</sequence>
<dbReference type="EMBL" id="CP001279">
    <property type="protein sequence ID" value="ACM92933.1"/>
    <property type="molecule type" value="Genomic_DNA"/>
</dbReference>
<feature type="domain" description="GGDEF" evidence="3">
    <location>
        <begin position="416"/>
        <end position="540"/>
    </location>
</feature>
<dbReference type="InterPro" id="IPR035919">
    <property type="entry name" value="EAL_sf"/>
</dbReference>
<dbReference type="SMART" id="SM00052">
    <property type="entry name" value="EAL"/>
    <property type="match status" value="1"/>
</dbReference>
<dbReference type="AlphaFoldDB" id="B9L731"/>
<dbReference type="Pfam" id="PF08269">
    <property type="entry name" value="dCache_2"/>
    <property type="match status" value="1"/>
</dbReference>
<dbReference type="CDD" id="cd01949">
    <property type="entry name" value="GGDEF"/>
    <property type="match status" value="1"/>
</dbReference>
<dbReference type="eggNOG" id="COG4564">
    <property type="taxonomic scope" value="Bacteria"/>
</dbReference>
<dbReference type="KEGG" id="nam:NAMH_1803"/>
<keyword evidence="1" id="KW-0812">Transmembrane</keyword>
<keyword evidence="1" id="KW-1133">Transmembrane helix</keyword>
<dbReference type="Gene3D" id="3.20.20.450">
    <property type="entry name" value="EAL domain"/>
    <property type="match status" value="1"/>
</dbReference>
<dbReference type="PANTHER" id="PTHR33121">
    <property type="entry name" value="CYCLIC DI-GMP PHOSPHODIESTERASE PDEF"/>
    <property type="match status" value="1"/>
</dbReference>
<dbReference type="Gene3D" id="3.30.450.20">
    <property type="entry name" value="PAS domain"/>
    <property type="match status" value="1"/>
</dbReference>
<dbReference type="PANTHER" id="PTHR33121:SF71">
    <property type="entry name" value="OXYGEN SENSOR PROTEIN DOSP"/>
    <property type="match status" value="1"/>
</dbReference>
<dbReference type="eggNOG" id="COG2200">
    <property type="taxonomic scope" value="Bacteria"/>
</dbReference>
<dbReference type="Gene3D" id="3.30.70.270">
    <property type="match status" value="1"/>
</dbReference>
<dbReference type="PROSITE" id="PS50883">
    <property type="entry name" value="EAL"/>
    <property type="match status" value="1"/>
</dbReference>
<evidence type="ECO:0000256" key="1">
    <source>
        <dbReference type="SAM" id="Phobius"/>
    </source>
</evidence>
<dbReference type="STRING" id="598659.NAMH_1803"/>
<gene>
    <name evidence="4" type="ordered locus">NAMH_1803</name>
</gene>
<proteinExistence type="predicted"/>
<feature type="transmembrane region" description="Helical" evidence="1">
    <location>
        <begin position="331"/>
        <end position="350"/>
    </location>
</feature>
<dbReference type="InterPro" id="IPR000160">
    <property type="entry name" value="GGDEF_dom"/>
</dbReference>